<dbReference type="RefSeq" id="WP_167485783.1">
    <property type="nucleotide sequence ID" value="NZ_CP046173.1"/>
</dbReference>
<dbReference type="Pfam" id="PF04015">
    <property type="entry name" value="DUF362"/>
    <property type="match status" value="1"/>
</dbReference>
<sequence length="335" mass="37009">MLENKVYALPAQISEVSYEATLLRRFRDLLAELEPENAFGPRDKIAIKLHVGAQDSYTTVHPQFVRALVERFDGRDNFLYVVDEHRAARTAWQRGYSRESLGAPVYPISGVVDRYLEERTVTDSPYFESIKVAGMVAHADGFIVVSHAKGHASCGFGAAIKNIGIGCVAQETRNHIHTFEGHDYWRLDVLNSTDAPHRALAEGIARGKQFSEALARSAQEVLHHFDPAKVLCLNVALNIHPYCDCWGLSSPAFVPDIGLFLGNDPADVDEASLLAIEHAPLAHGALPEFMVPADSAETESGHVLERMHGKNPWYAIREFRRLRGATTSLGSERGA</sequence>
<evidence type="ECO:0000259" key="1">
    <source>
        <dbReference type="Pfam" id="PF04015"/>
    </source>
</evidence>
<organism evidence="2 3">
    <name type="scientific">Nocardia terpenica</name>
    <dbReference type="NCBI Taxonomy" id="455432"/>
    <lineage>
        <taxon>Bacteria</taxon>
        <taxon>Bacillati</taxon>
        <taxon>Actinomycetota</taxon>
        <taxon>Actinomycetes</taxon>
        <taxon>Mycobacteriales</taxon>
        <taxon>Nocardiaceae</taxon>
        <taxon>Nocardia</taxon>
    </lineage>
</organism>
<accession>A0A6G9YZB1</accession>
<feature type="domain" description="DUF362" evidence="1">
    <location>
        <begin position="45"/>
        <end position="272"/>
    </location>
</feature>
<evidence type="ECO:0000313" key="3">
    <source>
        <dbReference type="Proteomes" id="UP000500953"/>
    </source>
</evidence>
<protein>
    <submittedName>
        <fullName evidence="2">DUF362 domain-containing protein</fullName>
    </submittedName>
</protein>
<dbReference type="Proteomes" id="UP000500953">
    <property type="component" value="Chromosome"/>
</dbReference>
<dbReference type="Gene3D" id="3.40.50.11440">
    <property type="match status" value="1"/>
</dbReference>
<reference evidence="2 3" key="1">
    <citation type="journal article" date="2019" name="ACS Chem. Biol.">
        <title>Identification and Mobilization of a Cryptic Antibiotic Biosynthesis Gene Locus from a Human-Pathogenic Nocardia Isolate.</title>
        <authorList>
            <person name="Herisse M."/>
            <person name="Ishida K."/>
            <person name="Porter J.L."/>
            <person name="Howden B."/>
            <person name="Hertweck C."/>
            <person name="Stinear T.P."/>
            <person name="Pidot S.J."/>
        </authorList>
    </citation>
    <scope>NUCLEOTIDE SEQUENCE [LARGE SCALE GENOMIC DNA]</scope>
    <source>
        <strain evidence="2 3">AUSMDU00012715</strain>
    </source>
</reference>
<dbReference type="AlphaFoldDB" id="A0A6G9YZB1"/>
<dbReference type="InterPro" id="IPR007160">
    <property type="entry name" value="DUF362"/>
</dbReference>
<evidence type="ECO:0000313" key="2">
    <source>
        <dbReference type="EMBL" id="QIS18451.1"/>
    </source>
</evidence>
<dbReference type="EMBL" id="CP046173">
    <property type="protein sequence ID" value="QIS18451.1"/>
    <property type="molecule type" value="Genomic_DNA"/>
</dbReference>
<proteinExistence type="predicted"/>
<name>A0A6G9YZB1_9NOCA</name>
<gene>
    <name evidence="2" type="ORF">F6W96_09310</name>
</gene>